<dbReference type="Pfam" id="PF00072">
    <property type="entry name" value="Response_reg"/>
    <property type="match status" value="1"/>
</dbReference>
<name>A0ABW0MJX4_9BURK</name>
<keyword evidence="9" id="KW-0547">Nucleotide-binding</keyword>
<reference evidence="10" key="1">
    <citation type="journal article" date="2019" name="Int. J. Syst. Evol. Microbiol.">
        <title>The Global Catalogue of Microorganisms (GCM) 10K type strain sequencing project: providing services to taxonomists for standard genome sequencing and annotation.</title>
        <authorList>
            <consortium name="The Broad Institute Genomics Platform"/>
            <consortium name="The Broad Institute Genome Sequencing Center for Infectious Disease"/>
            <person name="Wu L."/>
            <person name="Ma J."/>
        </authorList>
    </citation>
    <scope>NUCLEOTIDE SEQUENCE [LARGE SCALE GENOMIC DNA]</scope>
    <source>
        <strain evidence="10">CCUG 43111</strain>
    </source>
</reference>
<feature type="domain" description="Response regulatory" evidence="8">
    <location>
        <begin position="643"/>
        <end position="760"/>
    </location>
</feature>
<dbReference type="CDD" id="cd17580">
    <property type="entry name" value="REC_2_DhkD-like"/>
    <property type="match status" value="1"/>
</dbReference>
<dbReference type="Proteomes" id="UP001596101">
    <property type="component" value="Unassembled WGS sequence"/>
</dbReference>
<evidence type="ECO:0000256" key="1">
    <source>
        <dbReference type="ARBA" id="ARBA00000085"/>
    </source>
</evidence>
<feature type="region of interest" description="Disordered" evidence="5">
    <location>
        <begin position="340"/>
        <end position="372"/>
    </location>
</feature>
<dbReference type="RefSeq" id="WP_379754278.1">
    <property type="nucleotide sequence ID" value="NZ_JBHSMR010000013.1"/>
</dbReference>
<dbReference type="PANTHER" id="PTHR43547:SF2">
    <property type="entry name" value="HYBRID SIGNAL TRANSDUCTION HISTIDINE KINASE C"/>
    <property type="match status" value="1"/>
</dbReference>
<proteinExistence type="predicted"/>
<evidence type="ECO:0000256" key="2">
    <source>
        <dbReference type="ARBA" id="ARBA00012438"/>
    </source>
</evidence>
<dbReference type="Gene3D" id="1.10.287.130">
    <property type="match status" value="1"/>
</dbReference>
<keyword evidence="10" id="KW-1185">Reference proteome</keyword>
<comment type="catalytic activity">
    <reaction evidence="1">
        <text>ATP + protein L-histidine = ADP + protein N-phospho-L-histidine.</text>
        <dbReference type="EC" id="2.7.13.3"/>
    </reaction>
</comment>
<dbReference type="PANTHER" id="PTHR43547">
    <property type="entry name" value="TWO-COMPONENT HISTIDINE KINASE"/>
    <property type="match status" value="1"/>
</dbReference>
<keyword evidence="6" id="KW-0472">Membrane</keyword>
<gene>
    <name evidence="9" type="ORF">ACFPQ5_09840</name>
</gene>
<dbReference type="EC" id="2.7.13.3" evidence="2"/>
<sequence length="768" mass="81430">MQIRAYLYLMAAAILVPVIFFAGFALRLIEGTETELARAQLAGAAQRAALLVDADLAASQAALRGLAGSPSLARGELDAFHREAQAAVGGRDAWAILLDENGRLLFDTLAQQGATAGAPAADQPLPAYLPALLGARQAFVTDLIPSHVSERLMTGVGLPVQAGGRHYLLGVGYGADHFRQLLASAGLRADLQLDIYDRKGKLVASRLGSAALVGQDAPPELAAAQADGFLALPLRSGAPGALAFSRAPLSGWKVAAGAPAATLVPAPDGTRRTAALALVAALFGACALAAWFGRGLARPIRMAAKAAGALGRGELPPQNRSRIVEIDRLLGALRQAGSELSQAQATRDTAGHERQHQLEHAQQARQTAEEENRAKDQFLAMLGHELRNPLAPIGTAAQLLKLPDLDGHRARYAGDVIGRQVEHMNRLLSDMLDVSRVTRGLVSLNLEEVDLRNVVERAVEQTRPLMEERQHRLELRLPQGAVTVRGDQTRLTQVVANLLTNSAKYTQPHGAIQLSLSSAGIEANLSVADDGEGITAELLPRVFDLFSQGERKPDRAQGGLGLGLALVRSLVQLHGGSVEASSPGRGGGSIFTVRLPLKHELAALATPLSNPRRVRESGRDNTRDNAREPAYGSTHGAAAAPLRVMLVDDNIDAAVSLSLLLEAAGDHLVSTYYDAASALEWASFERPDVFILDIGLPDMNGYELARRLRAIPQFAGTLLIALTGYGQLADKVRAREAGFDLHIAKPAEPEEILAALATVHVPEAERAE</sequence>
<evidence type="ECO:0000259" key="8">
    <source>
        <dbReference type="PROSITE" id="PS50110"/>
    </source>
</evidence>
<dbReference type="PROSITE" id="PS50110">
    <property type="entry name" value="RESPONSE_REGULATORY"/>
    <property type="match status" value="1"/>
</dbReference>
<dbReference type="SUPFAM" id="SSF55874">
    <property type="entry name" value="ATPase domain of HSP90 chaperone/DNA topoisomerase II/histidine kinase"/>
    <property type="match status" value="1"/>
</dbReference>
<dbReference type="InterPro" id="IPR004358">
    <property type="entry name" value="Sig_transdc_His_kin-like_C"/>
</dbReference>
<dbReference type="Pfam" id="PF00512">
    <property type="entry name" value="HisKA"/>
    <property type="match status" value="1"/>
</dbReference>
<organism evidence="9 10">
    <name type="scientific">Massilia suwonensis</name>
    <dbReference type="NCBI Taxonomy" id="648895"/>
    <lineage>
        <taxon>Bacteria</taxon>
        <taxon>Pseudomonadati</taxon>
        <taxon>Pseudomonadota</taxon>
        <taxon>Betaproteobacteria</taxon>
        <taxon>Burkholderiales</taxon>
        <taxon>Oxalobacteraceae</taxon>
        <taxon>Telluria group</taxon>
        <taxon>Massilia</taxon>
    </lineage>
</organism>
<evidence type="ECO:0000259" key="7">
    <source>
        <dbReference type="PROSITE" id="PS50109"/>
    </source>
</evidence>
<evidence type="ECO:0000313" key="9">
    <source>
        <dbReference type="EMBL" id="MFC5478489.1"/>
    </source>
</evidence>
<keyword evidence="6" id="KW-0812">Transmembrane</keyword>
<keyword evidence="9" id="KW-0067">ATP-binding</keyword>
<feature type="transmembrane region" description="Helical" evidence="6">
    <location>
        <begin position="6"/>
        <end position="29"/>
    </location>
</feature>
<dbReference type="PRINTS" id="PR00344">
    <property type="entry name" value="BCTRLSENSOR"/>
</dbReference>
<dbReference type="SUPFAM" id="SSF52172">
    <property type="entry name" value="CheY-like"/>
    <property type="match status" value="1"/>
</dbReference>
<feature type="compositionally biased region" description="Basic and acidic residues" evidence="5">
    <location>
        <begin position="613"/>
        <end position="627"/>
    </location>
</feature>
<feature type="region of interest" description="Disordered" evidence="5">
    <location>
        <begin position="610"/>
        <end position="633"/>
    </location>
</feature>
<keyword evidence="6" id="KW-1133">Transmembrane helix</keyword>
<dbReference type="SMART" id="SM00448">
    <property type="entry name" value="REC"/>
    <property type="match status" value="1"/>
</dbReference>
<dbReference type="Gene3D" id="3.30.565.10">
    <property type="entry name" value="Histidine kinase-like ATPase, C-terminal domain"/>
    <property type="match status" value="1"/>
</dbReference>
<dbReference type="Gene3D" id="6.10.340.10">
    <property type="match status" value="1"/>
</dbReference>
<protein>
    <recommendedName>
        <fullName evidence="2">histidine kinase</fullName>
        <ecNumber evidence="2">2.7.13.3</ecNumber>
    </recommendedName>
</protein>
<comment type="caution">
    <text evidence="9">The sequence shown here is derived from an EMBL/GenBank/DDBJ whole genome shotgun (WGS) entry which is preliminary data.</text>
</comment>
<dbReference type="InterPro" id="IPR036097">
    <property type="entry name" value="HisK_dim/P_sf"/>
</dbReference>
<evidence type="ECO:0000256" key="3">
    <source>
        <dbReference type="ARBA" id="ARBA00022553"/>
    </source>
</evidence>
<keyword evidence="3 4" id="KW-0597">Phosphoprotein</keyword>
<dbReference type="EMBL" id="JBHSMR010000013">
    <property type="protein sequence ID" value="MFC5478489.1"/>
    <property type="molecule type" value="Genomic_DNA"/>
</dbReference>
<dbReference type="GO" id="GO:0005524">
    <property type="term" value="F:ATP binding"/>
    <property type="evidence" value="ECO:0007669"/>
    <property type="project" value="UniProtKB-KW"/>
</dbReference>
<feature type="modified residue" description="4-aspartylphosphate" evidence="4">
    <location>
        <position position="693"/>
    </location>
</feature>
<dbReference type="InterPro" id="IPR001789">
    <property type="entry name" value="Sig_transdc_resp-reg_receiver"/>
</dbReference>
<evidence type="ECO:0000256" key="6">
    <source>
        <dbReference type="SAM" id="Phobius"/>
    </source>
</evidence>
<evidence type="ECO:0000313" key="10">
    <source>
        <dbReference type="Proteomes" id="UP001596101"/>
    </source>
</evidence>
<dbReference type="Gene3D" id="3.40.50.2300">
    <property type="match status" value="1"/>
</dbReference>
<dbReference type="InterPro" id="IPR003661">
    <property type="entry name" value="HisK_dim/P_dom"/>
</dbReference>
<feature type="domain" description="Histidine kinase" evidence="7">
    <location>
        <begin position="381"/>
        <end position="599"/>
    </location>
</feature>
<dbReference type="InterPro" id="IPR011006">
    <property type="entry name" value="CheY-like_superfamily"/>
</dbReference>
<dbReference type="CDD" id="cd00082">
    <property type="entry name" value="HisKA"/>
    <property type="match status" value="1"/>
</dbReference>
<feature type="compositionally biased region" description="Basic and acidic residues" evidence="5">
    <location>
        <begin position="349"/>
        <end position="359"/>
    </location>
</feature>
<dbReference type="SMART" id="SM00387">
    <property type="entry name" value="HATPase_c"/>
    <property type="match status" value="1"/>
</dbReference>
<dbReference type="InterPro" id="IPR036890">
    <property type="entry name" value="HATPase_C_sf"/>
</dbReference>
<dbReference type="SMART" id="SM00388">
    <property type="entry name" value="HisKA"/>
    <property type="match status" value="1"/>
</dbReference>
<dbReference type="InterPro" id="IPR003594">
    <property type="entry name" value="HATPase_dom"/>
</dbReference>
<evidence type="ECO:0000256" key="5">
    <source>
        <dbReference type="SAM" id="MobiDB-lite"/>
    </source>
</evidence>
<evidence type="ECO:0000256" key="4">
    <source>
        <dbReference type="PROSITE-ProRule" id="PRU00169"/>
    </source>
</evidence>
<dbReference type="PROSITE" id="PS50109">
    <property type="entry name" value="HIS_KIN"/>
    <property type="match status" value="1"/>
</dbReference>
<dbReference type="CDD" id="cd00075">
    <property type="entry name" value="HATPase"/>
    <property type="match status" value="1"/>
</dbReference>
<dbReference type="InterPro" id="IPR005467">
    <property type="entry name" value="His_kinase_dom"/>
</dbReference>
<accession>A0ABW0MJX4</accession>
<dbReference type="SUPFAM" id="SSF47384">
    <property type="entry name" value="Homodimeric domain of signal transducing histidine kinase"/>
    <property type="match status" value="1"/>
</dbReference>
<dbReference type="Pfam" id="PF02518">
    <property type="entry name" value="HATPase_c"/>
    <property type="match status" value="1"/>
</dbReference>